<reference evidence="2" key="1">
    <citation type="journal article" date="2022" name="Mol. Ecol. Resour.">
        <title>The genomes of chicory, endive, great burdock and yacon provide insights into Asteraceae palaeo-polyploidization history and plant inulin production.</title>
        <authorList>
            <person name="Fan W."/>
            <person name="Wang S."/>
            <person name="Wang H."/>
            <person name="Wang A."/>
            <person name="Jiang F."/>
            <person name="Liu H."/>
            <person name="Zhao H."/>
            <person name="Xu D."/>
            <person name="Zhang Y."/>
        </authorList>
    </citation>
    <scope>NUCLEOTIDE SEQUENCE [LARGE SCALE GENOMIC DNA]</scope>
    <source>
        <strain evidence="2">cv. Punajuju</strain>
    </source>
</reference>
<organism evidence="1 2">
    <name type="scientific">Cichorium intybus</name>
    <name type="common">Chicory</name>
    <dbReference type="NCBI Taxonomy" id="13427"/>
    <lineage>
        <taxon>Eukaryota</taxon>
        <taxon>Viridiplantae</taxon>
        <taxon>Streptophyta</taxon>
        <taxon>Embryophyta</taxon>
        <taxon>Tracheophyta</taxon>
        <taxon>Spermatophyta</taxon>
        <taxon>Magnoliopsida</taxon>
        <taxon>eudicotyledons</taxon>
        <taxon>Gunneridae</taxon>
        <taxon>Pentapetalae</taxon>
        <taxon>asterids</taxon>
        <taxon>campanulids</taxon>
        <taxon>Asterales</taxon>
        <taxon>Asteraceae</taxon>
        <taxon>Cichorioideae</taxon>
        <taxon>Cichorieae</taxon>
        <taxon>Cichoriinae</taxon>
        <taxon>Cichorium</taxon>
    </lineage>
</organism>
<gene>
    <name evidence="1" type="ORF">L2E82_20370</name>
</gene>
<comment type="caution">
    <text evidence="1">The sequence shown here is derived from an EMBL/GenBank/DDBJ whole genome shotgun (WGS) entry which is preliminary data.</text>
</comment>
<evidence type="ECO:0000313" key="2">
    <source>
        <dbReference type="Proteomes" id="UP001055811"/>
    </source>
</evidence>
<name>A0ACB9DSR5_CICIN</name>
<dbReference type="Proteomes" id="UP001055811">
    <property type="component" value="Linkage Group LG04"/>
</dbReference>
<dbReference type="EMBL" id="CM042012">
    <property type="protein sequence ID" value="KAI3749754.1"/>
    <property type="molecule type" value="Genomic_DNA"/>
</dbReference>
<sequence length="743" mass="84195">MLLFSIQYNQSLIKVKIRLNVDVGNINLSFLFFSMLRNFIFIFRRFWKIRVSASGCVVVGEKLELFSGMSGSEGMAANGSLTNLSPEKEKQVISDFARKGEAEAKEGNTYFLLSLRWWRIWSAFVNQSPPITTNEGSSMEYQGVGSSRPPSIDNSDLICNSLSENSSVEIYDTLVEGTDYILVPEEIWNQFYAWYGGGPALARKVITRGSSQSELTVEVYPLRLQLHFMPRVDHYSIKMSRKETIGALHRKACEIFDLSPPQVRIWDYYGRRKHALLNDLDETLDDANIQMDQDILVEVINHNGSCTVIVQENGSTKNDPLAVPEPSRINHSIPDNGVSRTCNLNVSQFQNLSIANKGPASVTTRGSCAGLVGLLNFGNTCFMNSAIQCLVHTPQFATYFLGDFHQEINRQNPLGMEGELALAFGDLLRKLWATGRAAFAPRAFKTKLARFAPQFGGHNQHDSQELVAFLLDGLHEDLNRVKKFLPYNKSKDADGRSDEQVADEYWANHISRNDSIIVDVCQGQYKSTLVCPICDKISVTFDPFMYLSLPLQSTLENFPEVSKNGNGTKKALSLYTCIEAFLREEPLVPQDMWFCPQCKERRQASKKLDLWRLPEVLVIHLKRFSYSKTVKSKLETFVNFPLHDFDLTKYVANKNNPHPQVYQLYALANHYGNMASGHYTAHVKLINDNKWYNFDDSHVSAISEDDVKSNAAYVLFYRRVKTDAAYLSNGTRTKSSQNIRLHR</sequence>
<reference evidence="1 2" key="2">
    <citation type="journal article" date="2022" name="Mol. Ecol. Resour.">
        <title>The genomes of chicory, endive, great burdock and yacon provide insights into Asteraceae paleo-polyploidization history and plant inulin production.</title>
        <authorList>
            <person name="Fan W."/>
            <person name="Wang S."/>
            <person name="Wang H."/>
            <person name="Wang A."/>
            <person name="Jiang F."/>
            <person name="Liu H."/>
            <person name="Zhao H."/>
            <person name="Xu D."/>
            <person name="Zhang Y."/>
        </authorList>
    </citation>
    <scope>NUCLEOTIDE SEQUENCE [LARGE SCALE GENOMIC DNA]</scope>
    <source>
        <strain evidence="2">cv. Punajuju</strain>
        <tissue evidence="1">Leaves</tissue>
    </source>
</reference>
<evidence type="ECO:0000313" key="1">
    <source>
        <dbReference type="EMBL" id="KAI3749754.1"/>
    </source>
</evidence>
<accession>A0ACB9DSR5</accession>
<protein>
    <submittedName>
        <fullName evidence="1">Uncharacterized protein</fullName>
    </submittedName>
</protein>
<keyword evidence="2" id="KW-1185">Reference proteome</keyword>
<proteinExistence type="predicted"/>